<sequence>MFIFTTKLTRRKAVAFVLIVAAIICALIFLAGSLDSRSSGVSSAAITGIDSNEDRVALLESYGWQVKAEPVETQDLTLPRSFDDTYAAYNEIQKAQGFDLSDYTGKRVRRFSYEILNYPGGETGVIAHLVVYRNSVIAGDVASPELSGFMHGLAIPEP</sequence>
<dbReference type="Proteomes" id="UP000192790">
    <property type="component" value="Unassembled WGS sequence"/>
</dbReference>
<name>A0A1W1ZEY4_9FIRM</name>
<evidence type="ECO:0000313" key="3">
    <source>
        <dbReference type="Proteomes" id="UP000192790"/>
    </source>
</evidence>
<dbReference type="InterPro" id="IPR032257">
    <property type="entry name" value="DUF4830"/>
</dbReference>
<dbReference type="Pfam" id="PF16112">
    <property type="entry name" value="DUF4830"/>
    <property type="match status" value="1"/>
</dbReference>
<proteinExistence type="predicted"/>
<feature type="domain" description="DUF4830" evidence="1">
    <location>
        <begin position="58"/>
        <end position="140"/>
    </location>
</feature>
<gene>
    <name evidence="2" type="ORF">SAMN02745168_1017</name>
</gene>
<protein>
    <recommendedName>
        <fullName evidence="1">DUF4830 domain-containing protein</fullName>
    </recommendedName>
</protein>
<evidence type="ECO:0000313" key="2">
    <source>
        <dbReference type="EMBL" id="SMC46947.1"/>
    </source>
</evidence>
<dbReference type="AlphaFoldDB" id="A0A1W1ZEY4"/>
<dbReference type="RefSeq" id="WP_242942765.1">
    <property type="nucleotide sequence ID" value="NZ_FWXW01000002.1"/>
</dbReference>
<evidence type="ECO:0000259" key="1">
    <source>
        <dbReference type="Pfam" id="PF16112"/>
    </source>
</evidence>
<organism evidence="2 3">
    <name type="scientific">Papillibacter cinnamivorans DSM 12816</name>
    <dbReference type="NCBI Taxonomy" id="1122930"/>
    <lineage>
        <taxon>Bacteria</taxon>
        <taxon>Bacillati</taxon>
        <taxon>Bacillota</taxon>
        <taxon>Clostridia</taxon>
        <taxon>Eubacteriales</taxon>
        <taxon>Oscillospiraceae</taxon>
        <taxon>Papillibacter</taxon>
    </lineage>
</organism>
<keyword evidence="3" id="KW-1185">Reference proteome</keyword>
<accession>A0A1W1ZEY4</accession>
<dbReference type="EMBL" id="FWXW01000002">
    <property type="protein sequence ID" value="SMC46947.1"/>
    <property type="molecule type" value="Genomic_DNA"/>
</dbReference>
<reference evidence="2 3" key="1">
    <citation type="submission" date="2017-04" db="EMBL/GenBank/DDBJ databases">
        <authorList>
            <person name="Afonso C.L."/>
            <person name="Miller P.J."/>
            <person name="Scott M.A."/>
            <person name="Spackman E."/>
            <person name="Goraichik I."/>
            <person name="Dimitrov K.M."/>
            <person name="Suarez D.L."/>
            <person name="Swayne D.E."/>
        </authorList>
    </citation>
    <scope>NUCLEOTIDE SEQUENCE [LARGE SCALE GENOMIC DNA]</scope>
    <source>
        <strain evidence="2 3">DSM 12816</strain>
    </source>
</reference>